<dbReference type="KEGG" id="fcj:RN605_05090"/>
<accession>A0AA96F4U4</accession>
<dbReference type="RefSeq" id="WP_313322791.1">
    <property type="nucleotide sequence ID" value="NZ_CP134878.1"/>
</dbReference>
<dbReference type="Gene3D" id="3.10.50.40">
    <property type="match status" value="1"/>
</dbReference>
<evidence type="ECO:0000313" key="9">
    <source>
        <dbReference type="Proteomes" id="UP001304515"/>
    </source>
</evidence>
<protein>
    <recommendedName>
        <fullName evidence="4">Peptidyl-prolyl cis-trans isomerase</fullName>
        <ecNumber evidence="4">5.2.1.8</ecNumber>
    </recommendedName>
</protein>
<sequence length="193" mass="22363">MKINKIIALVLLICITFVSCKQQQARMPVSRSSGTFMKESIVRNKKLIAGEEAQIDSIIKSNPSVKYYASKKGYWFYYEIRNENDTLRPKKGDIAYFDYNVQDFKGNIIYSEIQTRPQVYKVDKQNIMMGLRDGIKLMRKNEKVVFLFPSHMAYGYHGDEKHIGTNEPLICTVTLNDFKPESKTTPQTIIKNE</sequence>
<dbReference type="PROSITE" id="PS51257">
    <property type="entry name" value="PROKAR_LIPOPROTEIN"/>
    <property type="match status" value="1"/>
</dbReference>
<dbReference type="EC" id="5.2.1.8" evidence="4"/>
<keyword evidence="3 4" id="KW-0413">Isomerase</keyword>
<evidence type="ECO:0000313" key="8">
    <source>
        <dbReference type="EMBL" id="WNM22735.1"/>
    </source>
</evidence>
<keyword evidence="9" id="KW-1185">Reference proteome</keyword>
<feature type="chain" id="PRO_5044705105" description="Peptidyl-prolyl cis-trans isomerase" evidence="5">
    <location>
        <begin position="21"/>
        <end position="193"/>
    </location>
</feature>
<dbReference type="InterPro" id="IPR046357">
    <property type="entry name" value="PPIase_dom_sf"/>
</dbReference>
<dbReference type="EMBL" id="CP134878">
    <property type="protein sequence ID" value="WNM18684.1"/>
    <property type="molecule type" value="Genomic_DNA"/>
</dbReference>
<accession>A0AA96EUM4</accession>
<dbReference type="InterPro" id="IPR001179">
    <property type="entry name" value="PPIase_FKBP_dom"/>
</dbReference>
<evidence type="ECO:0000256" key="5">
    <source>
        <dbReference type="SAM" id="SignalP"/>
    </source>
</evidence>
<keyword evidence="5" id="KW-0732">Signal</keyword>
<feature type="domain" description="PPIase FKBP-type" evidence="6">
    <location>
        <begin position="92"/>
        <end position="179"/>
    </location>
</feature>
<dbReference type="EMBL" id="CP134890">
    <property type="protein sequence ID" value="WNM22735.1"/>
    <property type="molecule type" value="Genomic_DNA"/>
</dbReference>
<dbReference type="Pfam" id="PF00254">
    <property type="entry name" value="FKBP_C"/>
    <property type="match status" value="1"/>
</dbReference>
<proteinExistence type="inferred from homology"/>
<dbReference type="Proteomes" id="UP001304515">
    <property type="component" value="Chromosome"/>
</dbReference>
<dbReference type="InterPro" id="IPR019869">
    <property type="entry name" value="Motility-assoc_PPIase_GldI"/>
</dbReference>
<comment type="catalytic activity">
    <reaction evidence="1 3 4">
        <text>[protein]-peptidylproline (omega=180) = [protein]-peptidylproline (omega=0)</text>
        <dbReference type="Rhea" id="RHEA:16237"/>
        <dbReference type="Rhea" id="RHEA-COMP:10747"/>
        <dbReference type="Rhea" id="RHEA-COMP:10748"/>
        <dbReference type="ChEBI" id="CHEBI:83833"/>
        <dbReference type="ChEBI" id="CHEBI:83834"/>
        <dbReference type="EC" id="5.2.1.8"/>
    </reaction>
</comment>
<feature type="signal peptide" evidence="5">
    <location>
        <begin position="1"/>
        <end position="20"/>
    </location>
</feature>
<evidence type="ECO:0000256" key="4">
    <source>
        <dbReference type="RuleBase" id="RU003915"/>
    </source>
</evidence>
<comment type="similarity">
    <text evidence="4">Belongs to the FKBP-type PPIase family.</text>
</comment>
<dbReference type="NCBIfam" id="TIGR03516">
    <property type="entry name" value="ppisom_GldI"/>
    <property type="match status" value="1"/>
</dbReference>
<gene>
    <name evidence="7" type="primary">gldI</name>
    <name evidence="8" type="ORF">RN605_05090</name>
    <name evidence="7" type="ORF">RN608_11790</name>
</gene>
<evidence type="ECO:0000256" key="2">
    <source>
        <dbReference type="ARBA" id="ARBA00023110"/>
    </source>
</evidence>
<dbReference type="PROSITE" id="PS50059">
    <property type="entry name" value="FKBP_PPIASE"/>
    <property type="match status" value="1"/>
</dbReference>
<keyword evidence="2 3" id="KW-0697">Rotamase</keyword>
<evidence type="ECO:0000256" key="1">
    <source>
        <dbReference type="ARBA" id="ARBA00000971"/>
    </source>
</evidence>
<dbReference type="AlphaFoldDB" id="A0AA96EUM4"/>
<name>A0AA96EUM4_9FLAO</name>
<dbReference type="SUPFAM" id="SSF54534">
    <property type="entry name" value="FKBP-like"/>
    <property type="match status" value="1"/>
</dbReference>
<dbReference type="GO" id="GO:0003755">
    <property type="term" value="F:peptidyl-prolyl cis-trans isomerase activity"/>
    <property type="evidence" value="ECO:0007669"/>
    <property type="project" value="UniProtKB-UniRule"/>
</dbReference>
<organism evidence="7">
    <name type="scientific">Flavobacterium capsici</name>
    <dbReference type="NCBI Taxonomy" id="3075618"/>
    <lineage>
        <taxon>Bacteria</taxon>
        <taxon>Pseudomonadati</taxon>
        <taxon>Bacteroidota</taxon>
        <taxon>Flavobacteriia</taxon>
        <taxon>Flavobacteriales</taxon>
        <taxon>Flavobacteriaceae</taxon>
        <taxon>Flavobacterium</taxon>
    </lineage>
</organism>
<reference evidence="7 9" key="1">
    <citation type="submission" date="2023-09" db="EMBL/GenBank/DDBJ databases">
        <title>Flavobacterium sp. a novel bacteria isolate from Pepper rhizosphere.</title>
        <authorList>
            <person name="Peng Y."/>
            <person name="Lee J."/>
        </authorList>
    </citation>
    <scope>NUCLEOTIDE SEQUENCE</scope>
    <source>
        <strain evidence="7">PMR2A8</strain>
        <strain evidence="8 9">PMTSA4</strain>
    </source>
</reference>
<evidence type="ECO:0000313" key="7">
    <source>
        <dbReference type="EMBL" id="WNM18684.1"/>
    </source>
</evidence>
<evidence type="ECO:0000259" key="6">
    <source>
        <dbReference type="PROSITE" id="PS50059"/>
    </source>
</evidence>
<evidence type="ECO:0000256" key="3">
    <source>
        <dbReference type="PROSITE-ProRule" id="PRU00277"/>
    </source>
</evidence>